<organism evidence="1 2">
    <name type="scientific">Artemisia annua</name>
    <name type="common">Sweet wormwood</name>
    <dbReference type="NCBI Taxonomy" id="35608"/>
    <lineage>
        <taxon>Eukaryota</taxon>
        <taxon>Viridiplantae</taxon>
        <taxon>Streptophyta</taxon>
        <taxon>Embryophyta</taxon>
        <taxon>Tracheophyta</taxon>
        <taxon>Spermatophyta</taxon>
        <taxon>Magnoliopsida</taxon>
        <taxon>eudicotyledons</taxon>
        <taxon>Gunneridae</taxon>
        <taxon>Pentapetalae</taxon>
        <taxon>asterids</taxon>
        <taxon>campanulids</taxon>
        <taxon>Asterales</taxon>
        <taxon>Asteraceae</taxon>
        <taxon>Asteroideae</taxon>
        <taxon>Anthemideae</taxon>
        <taxon>Artemisiinae</taxon>
        <taxon>Artemisia</taxon>
    </lineage>
</organism>
<protein>
    <submittedName>
        <fullName evidence="1">Actin-binding FH2</fullName>
    </submittedName>
</protein>
<gene>
    <name evidence="1" type="ORF">CTI12_AA217290</name>
</gene>
<dbReference type="EMBL" id="PKPP01002036">
    <property type="protein sequence ID" value="PWA78108.1"/>
    <property type="molecule type" value="Genomic_DNA"/>
</dbReference>
<sequence length="77" mass="8374">MVATGQVRVLHAPSRYFHNGASIIVIRGVSSEFINVKKSAGIDYDVFSKSCSGLSSHLVEIKKSVKEFGEDERGGFV</sequence>
<dbReference type="Proteomes" id="UP000245207">
    <property type="component" value="Unassembled WGS sequence"/>
</dbReference>
<evidence type="ECO:0000313" key="1">
    <source>
        <dbReference type="EMBL" id="PWA78108.1"/>
    </source>
</evidence>
<accession>A0A2U1NX94</accession>
<comment type="caution">
    <text evidence="1">The sequence shown here is derived from an EMBL/GenBank/DDBJ whole genome shotgun (WGS) entry which is preliminary data.</text>
</comment>
<evidence type="ECO:0000313" key="2">
    <source>
        <dbReference type="Proteomes" id="UP000245207"/>
    </source>
</evidence>
<keyword evidence="2" id="KW-1185">Reference proteome</keyword>
<proteinExistence type="predicted"/>
<reference evidence="1 2" key="1">
    <citation type="journal article" date="2018" name="Mol. Plant">
        <title>The genome of Artemisia annua provides insight into the evolution of Asteraceae family and artemisinin biosynthesis.</title>
        <authorList>
            <person name="Shen Q."/>
            <person name="Zhang L."/>
            <person name="Liao Z."/>
            <person name="Wang S."/>
            <person name="Yan T."/>
            <person name="Shi P."/>
            <person name="Liu M."/>
            <person name="Fu X."/>
            <person name="Pan Q."/>
            <person name="Wang Y."/>
            <person name="Lv Z."/>
            <person name="Lu X."/>
            <person name="Zhang F."/>
            <person name="Jiang W."/>
            <person name="Ma Y."/>
            <person name="Chen M."/>
            <person name="Hao X."/>
            <person name="Li L."/>
            <person name="Tang Y."/>
            <person name="Lv G."/>
            <person name="Zhou Y."/>
            <person name="Sun X."/>
            <person name="Brodelius P.E."/>
            <person name="Rose J.K.C."/>
            <person name="Tang K."/>
        </authorList>
    </citation>
    <scope>NUCLEOTIDE SEQUENCE [LARGE SCALE GENOMIC DNA]</scope>
    <source>
        <strain evidence="2">cv. Huhao1</strain>
        <tissue evidence="1">Leaf</tissue>
    </source>
</reference>
<name>A0A2U1NX94_ARTAN</name>
<dbReference type="AlphaFoldDB" id="A0A2U1NX94"/>